<feature type="non-terminal residue" evidence="9">
    <location>
        <position position="362"/>
    </location>
</feature>
<organism evidence="9 10">
    <name type="scientific">Modicella reniformis</name>
    <dbReference type="NCBI Taxonomy" id="1440133"/>
    <lineage>
        <taxon>Eukaryota</taxon>
        <taxon>Fungi</taxon>
        <taxon>Fungi incertae sedis</taxon>
        <taxon>Mucoromycota</taxon>
        <taxon>Mortierellomycotina</taxon>
        <taxon>Mortierellomycetes</taxon>
        <taxon>Mortierellales</taxon>
        <taxon>Mortierellaceae</taxon>
        <taxon>Modicella</taxon>
    </lineage>
</organism>
<proteinExistence type="inferred from homology"/>
<dbReference type="InterPro" id="IPR029035">
    <property type="entry name" value="DHS-like_NAD/FAD-binding_dom"/>
</dbReference>
<comment type="similarity">
    <text evidence="1">Belongs to the sirtuin family. Class I subfamily.</text>
</comment>
<evidence type="ECO:0000313" key="10">
    <source>
        <dbReference type="Proteomes" id="UP000749646"/>
    </source>
</evidence>
<dbReference type="GO" id="GO:0005634">
    <property type="term" value="C:nucleus"/>
    <property type="evidence" value="ECO:0007669"/>
    <property type="project" value="TreeGrafter"/>
</dbReference>
<feature type="compositionally biased region" description="Basic and acidic residues" evidence="7">
    <location>
        <begin position="317"/>
        <end position="326"/>
    </location>
</feature>
<dbReference type="InterPro" id="IPR003000">
    <property type="entry name" value="Sirtuin"/>
</dbReference>
<dbReference type="AlphaFoldDB" id="A0A9P6IVA4"/>
<reference evidence="9" key="1">
    <citation type="journal article" date="2020" name="Fungal Divers.">
        <title>Resolving the Mortierellaceae phylogeny through synthesis of multi-gene phylogenetics and phylogenomics.</title>
        <authorList>
            <person name="Vandepol N."/>
            <person name="Liber J."/>
            <person name="Desiro A."/>
            <person name="Na H."/>
            <person name="Kennedy M."/>
            <person name="Barry K."/>
            <person name="Grigoriev I.V."/>
            <person name="Miller A.N."/>
            <person name="O'Donnell K."/>
            <person name="Stajich J.E."/>
            <person name="Bonito G."/>
        </authorList>
    </citation>
    <scope>NUCLEOTIDE SEQUENCE</scope>
    <source>
        <strain evidence="9">MES-2147</strain>
    </source>
</reference>
<dbReference type="PANTHER" id="PTHR11085">
    <property type="entry name" value="NAD-DEPENDENT PROTEIN DEACYLASE SIRTUIN-5, MITOCHONDRIAL-RELATED"/>
    <property type="match status" value="1"/>
</dbReference>
<evidence type="ECO:0000256" key="1">
    <source>
        <dbReference type="ARBA" id="ARBA00006924"/>
    </source>
</evidence>
<evidence type="ECO:0000259" key="8">
    <source>
        <dbReference type="PROSITE" id="PS50305"/>
    </source>
</evidence>
<evidence type="ECO:0000256" key="3">
    <source>
        <dbReference type="ARBA" id="ARBA00022723"/>
    </source>
</evidence>
<dbReference type="SUPFAM" id="SSF52467">
    <property type="entry name" value="DHS-like NAD/FAD-binding domain"/>
    <property type="match status" value="1"/>
</dbReference>
<dbReference type="Gene3D" id="3.40.50.1220">
    <property type="entry name" value="TPP-binding domain"/>
    <property type="match status" value="1"/>
</dbReference>
<evidence type="ECO:0000256" key="2">
    <source>
        <dbReference type="ARBA" id="ARBA00022679"/>
    </source>
</evidence>
<dbReference type="GO" id="GO:0046872">
    <property type="term" value="F:metal ion binding"/>
    <property type="evidence" value="ECO:0007669"/>
    <property type="project" value="UniProtKB-KW"/>
</dbReference>
<feature type="domain" description="Deacetylase sirtuin-type" evidence="8">
    <location>
        <begin position="16"/>
        <end position="247"/>
    </location>
</feature>
<keyword evidence="5" id="KW-0520">NAD</keyword>
<dbReference type="EMBL" id="JAAAHW010007298">
    <property type="protein sequence ID" value="KAF9949428.1"/>
    <property type="molecule type" value="Genomic_DNA"/>
</dbReference>
<feature type="binding site" evidence="6">
    <location>
        <position position="112"/>
    </location>
    <ligand>
        <name>Zn(2+)</name>
        <dbReference type="ChEBI" id="CHEBI:29105"/>
    </ligand>
</feature>
<dbReference type="GO" id="GO:0070403">
    <property type="term" value="F:NAD+ binding"/>
    <property type="evidence" value="ECO:0007669"/>
    <property type="project" value="InterPro"/>
</dbReference>
<feature type="compositionally biased region" description="Acidic residues" evidence="7">
    <location>
        <begin position="299"/>
        <end position="316"/>
    </location>
</feature>
<evidence type="ECO:0000256" key="4">
    <source>
        <dbReference type="ARBA" id="ARBA00022833"/>
    </source>
</evidence>
<dbReference type="GO" id="GO:0017136">
    <property type="term" value="F:histone deacetylase activity, NAD-dependent"/>
    <property type="evidence" value="ECO:0007669"/>
    <property type="project" value="TreeGrafter"/>
</dbReference>
<gene>
    <name evidence="9" type="primary">SIRT2_2</name>
    <name evidence="9" type="ORF">BGZ65_007341</name>
</gene>
<feature type="binding site" evidence="6">
    <location>
        <position position="115"/>
    </location>
    <ligand>
        <name>Zn(2+)</name>
        <dbReference type="ChEBI" id="CHEBI:29105"/>
    </ligand>
</feature>
<keyword evidence="10" id="KW-1185">Reference proteome</keyword>
<keyword evidence="4 6" id="KW-0862">Zinc</keyword>
<keyword evidence="2" id="KW-0808">Transferase</keyword>
<name>A0A9P6IVA4_9FUNG</name>
<evidence type="ECO:0000313" key="9">
    <source>
        <dbReference type="EMBL" id="KAF9949428.1"/>
    </source>
</evidence>
<dbReference type="PROSITE" id="PS50305">
    <property type="entry name" value="SIRTUIN"/>
    <property type="match status" value="1"/>
</dbReference>
<dbReference type="PANTHER" id="PTHR11085:SF6">
    <property type="entry name" value="NAD-DEPENDENT PROTEIN DEACETYLASE SIRTUIN-2"/>
    <property type="match status" value="1"/>
</dbReference>
<feature type="active site" description="Proton acceptor" evidence="6">
    <location>
        <position position="104"/>
    </location>
</feature>
<evidence type="ECO:0000256" key="5">
    <source>
        <dbReference type="ARBA" id="ARBA00023027"/>
    </source>
</evidence>
<dbReference type="Proteomes" id="UP000749646">
    <property type="component" value="Unassembled WGS sequence"/>
</dbReference>
<feature type="binding site" evidence="6">
    <location>
        <position position="139"/>
    </location>
    <ligand>
        <name>Zn(2+)</name>
        <dbReference type="ChEBI" id="CHEBI:29105"/>
    </ligand>
</feature>
<dbReference type="Pfam" id="PF02146">
    <property type="entry name" value="SIR2"/>
    <property type="match status" value="2"/>
</dbReference>
<feature type="binding site" evidence="6">
    <location>
        <position position="136"/>
    </location>
    <ligand>
        <name>Zn(2+)</name>
        <dbReference type="ChEBI" id="CHEBI:29105"/>
    </ligand>
</feature>
<accession>A0A9P6IVA4</accession>
<evidence type="ECO:0000256" key="6">
    <source>
        <dbReference type="PROSITE-ProRule" id="PRU00236"/>
    </source>
</evidence>
<protein>
    <submittedName>
        <fullName evidence="9">NAD-dependent protein deacetylase sirtuin-2</fullName>
    </submittedName>
</protein>
<evidence type="ECO:0000256" key="7">
    <source>
        <dbReference type="SAM" id="MobiDB-lite"/>
    </source>
</evidence>
<dbReference type="InterPro" id="IPR050134">
    <property type="entry name" value="NAD-dep_sirtuin_deacylases"/>
</dbReference>
<dbReference type="OrthoDB" id="420264at2759"/>
<sequence length="362" mass="40375">MSRPKKPSVDSEPRVHILKDGTIESVADLINQDKAKNIIVMSGAGISTAAGIKDFRSPGTGLYDDLERFNLPYPEAVFDISFFKNIDMLERLAGLDEELLVEAHGSFATSGCIQCDVLSDTAWVRKHILQGGIPNCKRCGGLVKPSITFFGEELPPRFGKLALVDFKKCDLLIVLGTSLQVEPFNRLITRVSAKCPRILINRDRVGEDMHSGFDFDDKWKHTYQRDALYLGGCDDGVRELAKLCGWEEELQKMYEAGHKELQLAEELEALALADEMETLVLAKETTADLMNKTKKKNDDDDDDDDDDNEGDQNDGEDDRKDDMKHELVEITQLLESTDLSSKGKAKTEIVTEAIVTTVVETQ</sequence>
<keyword evidence="3 6" id="KW-0479">Metal-binding</keyword>
<feature type="region of interest" description="Disordered" evidence="7">
    <location>
        <begin position="292"/>
        <end position="326"/>
    </location>
</feature>
<comment type="caution">
    <text evidence="9">The sequence shown here is derived from an EMBL/GenBank/DDBJ whole genome shotgun (WGS) entry which is preliminary data.</text>
</comment>
<dbReference type="InterPro" id="IPR026590">
    <property type="entry name" value="Ssirtuin_cat_dom"/>
</dbReference>